<evidence type="ECO:0000313" key="3">
    <source>
        <dbReference type="EMBL" id="MDP9890587.1"/>
    </source>
</evidence>
<dbReference type="Proteomes" id="UP001226577">
    <property type="component" value="Unassembled WGS sequence"/>
</dbReference>
<keyword evidence="4" id="KW-1185">Reference proteome</keyword>
<dbReference type="InterPro" id="IPR056695">
    <property type="entry name" value="DUF7793"/>
</dbReference>
<gene>
    <name evidence="3" type="ORF">J2X98_004201</name>
</gene>
<evidence type="ECO:0000259" key="2">
    <source>
        <dbReference type="Pfam" id="PF25056"/>
    </source>
</evidence>
<dbReference type="RefSeq" id="WP_307311989.1">
    <property type="nucleotide sequence ID" value="NZ_JAUSRE010000031.1"/>
</dbReference>
<feature type="region of interest" description="Disordered" evidence="1">
    <location>
        <begin position="125"/>
        <end position="169"/>
    </location>
</feature>
<evidence type="ECO:0000313" key="4">
    <source>
        <dbReference type="Proteomes" id="UP001226577"/>
    </source>
</evidence>
<dbReference type="EMBL" id="JAUSRE010000031">
    <property type="protein sequence ID" value="MDP9890587.1"/>
    <property type="molecule type" value="Genomic_DNA"/>
</dbReference>
<evidence type="ECO:0000256" key="1">
    <source>
        <dbReference type="SAM" id="MobiDB-lite"/>
    </source>
</evidence>
<comment type="caution">
    <text evidence="3">The sequence shown here is derived from an EMBL/GenBank/DDBJ whole genome shotgun (WGS) entry which is preliminary data.</text>
</comment>
<feature type="domain" description="DUF7793" evidence="2">
    <location>
        <begin position="21"/>
        <end position="117"/>
    </location>
</feature>
<name>A0ABT9RZB4_9MICC</name>
<sequence length="169" mass="18440">MNRIDIPGKGTFELSRRVPQMWYKPGATVDSEEVRAWITAMDNLGNGVPLPVLINIQGVTFSAPARKIFPDGAHVSRMPLLGSSPVDRVVAMFRLPLLPVDFPMRYFTSAEQALAWLLEPPEASVHPGTGARDFGRSWATGPGPGPGNQESQDAAQPGKRGEEHQADRR</sequence>
<reference evidence="3 4" key="1">
    <citation type="submission" date="2023-07" db="EMBL/GenBank/DDBJ databases">
        <title>Sorghum-associated microbial communities from plants grown in Nebraska, USA.</title>
        <authorList>
            <person name="Schachtman D."/>
        </authorList>
    </citation>
    <scope>NUCLEOTIDE SEQUENCE [LARGE SCALE GENOMIC DNA]</scope>
    <source>
        <strain evidence="3 4">CC222</strain>
    </source>
</reference>
<proteinExistence type="predicted"/>
<dbReference type="Pfam" id="PF25056">
    <property type="entry name" value="DUF7793"/>
    <property type="match status" value="1"/>
</dbReference>
<accession>A0ABT9RZB4</accession>
<dbReference type="Gene3D" id="3.40.1680.10">
    <property type="entry name" value="yp_829618.1 domain like"/>
    <property type="match status" value="1"/>
</dbReference>
<organism evidence="3 4">
    <name type="scientific">Pseudarthrobacter enclensis</name>
    <dbReference type="NCBI Taxonomy" id="993070"/>
    <lineage>
        <taxon>Bacteria</taxon>
        <taxon>Bacillati</taxon>
        <taxon>Actinomycetota</taxon>
        <taxon>Actinomycetes</taxon>
        <taxon>Micrococcales</taxon>
        <taxon>Micrococcaceae</taxon>
        <taxon>Pseudarthrobacter</taxon>
    </lineage>
</organism>
<dbReference type="Gene3D" id="3.40.970.30">
    <property type="entry name" value="yp_829618.1 like domains"/>
    <property type="match status" value="1"/>
</dbReference>
<protein>
    <recommendedName>
        <fullName evidence="2">DUF7793 domain-containing protein</fullName>
    </recommendedName>
</protein>
<feature type="compositionally biased region" description="Basic and acidic residues" evidence="1">
    <location>
        <begin position="159"/>
        <end position="169"/>
    </location>
</feature>